<keyword evidence="2" id="KW-0732">Signal</keyword>
<evidence type="ECO:0000313" key="3">
    <source>
        <dbReference type="EMBL" id="SEM48450.1"/>
    </source>
</evidence>
<dbReference type="AlphaFoldDB" id="A0A1H7YQS8"/>
<feature type="compositionally biased region" description="Basic residues" evidence="1">
    <location>
        <begin position="187"/>
        <end position="196"/>
    </location>
</feature>
<gene>
    <name evidence="3" type="ORF">SAMN05192583_0365</name>
</gene>
<reference evidence="4" key="1">
    <citation type="submission" date="2016-10" db="EMBL/GenBank/DDBJ databases">
        <authorList>
            <person name="Varghese N."/>
            <person name="Submissions S."/>
        </authorList>
    </citation>
    <scope>NUCLEOTIDE SEQUENCE [LARGE SCALE GENOMIC DNA]</scope>
    <source>
        <strain evidence="4">S6-262</strain>
    </source>
</reference>
<dbReference type="RefSeq" id="WP_139197936.1">
    <property type="nucleotide sequence ID" value="NZ_FOCF01000001.1"/>
</dbReference>
<dbReference type="EMBL" id="FOCF01000001">
    <property type="protein sequence ID" value="SEM48450.1"/>
    <property type="molecule type" value="Genomic_DNA"/>
</dbReference>
<dbReference type="OrthoDB" id="7211154at2"/>
<sequence>MDRRLVSVTLVGALVGALPAAASAAPLQKNAAKAADAFKLDLGNVPVDDQVVPPRVREVETTSGPAVVSAPEPAPPQPAPAAPDIADAPTDIATFGLDTPIRRLIADPAAKAILDRDLPGLSDDENLAKFRDLSLRQFQPMTGGQLTMGLIEQVGRDLATISPGGIAASESADSSPSVTAPATKTAPARKRRFEGR</sequence>
<feature type="compositionally biased region" description="Low complexity" evidence="1">
    <location>
        <begin position="174"/>
        <end position="186"/>
    </location>
</feature>
<keyword evidence="4" id="KW-1185">Reference proteome</keyword>
<evidence type="ECO:0000313" key="4">
    <source>
        <dbReference type="Proteomes" id="UP000199206"/>
    </source>
</evidence>
<evidence type="ECO:0000256" key="1">
    <source>
        <dbReference type="SAM" id="MobiDB-lite"/>
    </source>
</evidence>
<evidence type="ECO:0000256" key="2">
    <source>
        <dbReference type="SAM" id="SignalP"/>
    </source>
</evidence>
<organism evidence="3 4">
    <name type="scientific">Sphingomonas gellani</name>
    <dbReference type="NCBI Taxonomy" id="1166340"/>
    <lineage>
        <taxon>Bacteria</taxon>
        <taxon>Pseudomonadati</taxon>
        <taxon>Pseudomonadota</taxon>
        <taxon>Alphaproteobacteria</taxon>
        <taxon>Sphingomonadales</taxon>
        <taxon>Sphingomonadaceae</taxon>
        <taxon>Sphingomonas</taxon>
    </lineage>
</organism>
<feature type="region of interest" description="Disordered" evidence="1">
    <location>
        <begin position="56"/>
        <end position="80"/>
    </location>
</feature>
<feature type="chain" id="PRO_5011737695" evidence="2">
    <location>
        <begin position="25"/>
        <end position="196"/>
    </location>
</feature>
<dbReference type="Proteomes" id="UP000199206">
    <property type="component" value="Unassembled WGS sequence"/>
</dbReference>
<feature type="region of interest" description="Disordered" evidence="1">
    <location>
        <begin position="162"/>
        <end position="196"/>
    </location>
</feature>
<dbReference type="STRING" id="1166340.SAMN05192583_0365"/>
<name>A0A1H7YQS8_9SPHN</name>
<accession>A0A1H7YQS8</accession>
<protein>
    <submittedName>
        <fullName evidence="3">Uncharacterized protein</fullName>
    </submittedName>
</protein>
<feature type="signal peptide" evidence="2">
    <location>
        <begin position="1"/>
        <end position="24"/>
    </location>
</feature>
<proteinExistence type="predicted"/>